<comment type="subunit">
    <text evidence="3">UreD, UreF and UreG form a complex that acts as a GTP-hydrolysis-dependent molecular chaperone, activating the urease apoprotein by helping to assemble the nickel containing metallocenter of UreC. The UreE protein probably delivers the nickel.</text>
</comment>
<comment type="caution">
    <text evidence="5">The sequence shown here is derived from an EMBL/GenBank/DDBJ whole genome shotgun (WGS) entry which is preliminary data.</text>
</comment>
<gene>
    <name evidence="3" type="primary">ureD</name>
    <name evidence="5" type="ORF">EBE87_09025</name>
</gene>
<reference evidence="5 6" key="1">
    <citation type="submission" date="2018-10" db="EMBL/GenBank/DDBJ databases">
        <title>Roseomonas sp. nov., isolated from feces of Tibetan antelopes in the Qinghai-Tibet plateau, China.</title>
        <authorList>
            <person name="Tian Z."/>
        </authorList>
    </citation>
    <scope>NUCLEOTIDE SEQUENCE [LARGE SCALE GENOMIC DNA]</scope>
    <source>
        <strain evidence="5 6">Z23</strain>
    </source>
</reference>
<comment type="similarity">
    <text evidence="1 3">Belongs to the UreD family.</text>
</comment>
<dbReference type="Proteomes" id="UP000274097">
    <property type="component" value="Unassembled WGS sequence"/>
</dbReference>
<evidence type="ECO:0000313" key="5">
    <source>
        <dbReference type="EMBL" id="RMI25279.1"/>
    </source>
</evidence>
<protein>
    <recommendedName>
        <fullName evidence="3">Urease accessory protein UreD</fullName>
    </recommendedName>
</protein>
<comment type="subcellular location">
    <subcellularLocation>
        <location evidence="3">Cytoplasm</location>
    </subcellularLocation>
</comment>
<proteinExistence type="inferred from homology"/>
<evidence type="ECO:0000256" key="1">
    <source>
        <dbReference type="ARBA" id="ARBA00007177"/>
    </source>
</evidence>
<keyword evidence="2 3" id="KW-0143">Chaperone</keyword>
<organism evidence="5 6">
    <name type="scientific">Teichococcus wenyumeiae</name>
    <dbReference type="NCBI Taxonomy" id="2478470"/>
    <lineage>
        <taxon>Bacteria</taxon>
        <taxon>Pseudomonadati</taxon>
        <taxon>Pseudomonadota</taxon>
        <taxon>Alphaproteobacteria</taxon>
        <taxon>Acetobacterales</taxon>
        <taxon>Roseomonadaceae</taxon>
        <taxon>Roseomonas</taxon>
    </lineage>
</organism>
<feature type="compositionally biased region" description="Basic and acidic residues" evidence="4">
    <location>
        <begin position="1"/>
        <end position="12"/>
    </location>
</feature>
<feature type="region of interest" description="Disordered" evidence="4">
    <location>
        <begin position="1"/>
        <end position="26"/>
    </location>
</feature>
<evidence type="ECO:0000256" key="2">
    <source>
        <dbReference type="ARBA" id="ARBA00023186"/>
    </source>
</evidence>
<evidence type="ECO:0000256" key="4">
    <source>
        <dbReference type="SAM" id="MobiDB-lite"/>
    </source>
</evidence>
<keyword evidence="6" id="KW-1185">Reference proteome</keyword>
<keyword evidence="3" id="KW-0963">Cytoplasm</keyword>
<dbReference type="Pfam" id="PF01774">
    <property type="entry name" value="UreD"/>
    <property type="match status" value="1"/>
</dbReference>
<keyword evidence="3" id="KW-0996">Nickel insertion</keyword>
<feature type="compositionally biased region" description="Low complexity" evidence="4">
    <location>
        <begin position="16"/>
        <end position="26"/>
    </location>
</feature>
<dbReference type="EMBL" id="RFLX01000005">
    <property type="protein sequence ID" value="RMI25279.1"/>
    <property type="molecule type" value="Genomic_DNA"/>
</dbReference>
<evidence type="ECO:0000313" key="6">
    <source>
        <dbReference type="Proteomes" id="UP000274097"/>
    </source>
</evidence>
<dbReference type="PANTHER" id="PTHR33643:SF1">
    <property type="entry name" value="UREASE ACCESSORY PROTEIN D"/>
    <property type="match status" value="1"/>
</dbReference>
<name>A0ABX9VML2_9PROT</name>
<comment type="function">
    <text evidence="3">Required for maturation of urease via the functional incorporation of the urease nickel metallocenter.</text>
</comment>
<accession>A0ABX9VML2</accession>
<dbReference type="InterPro" id="IPR002669">
    <property type="entry name" value="UreD"/>
</dbReference>
<dbReference type="PANTHER" id="PTHR33643">
    <property type="entry name" value="UREASE ACCESSORY PROTEIN D"/>
    <property type="match status" value="1"/>
</dbReference>
<dbReference type="HAMAP" id="MF_01384">
    <property type="entry name" value="UreD"/>
    <property type="match status" value="1"/>
</dbReference>
<sequence>MRLQDWKKKDGGLGEFFPRPSSRPAPALAECRPMPLPLPRHQRAHGRAELGFARTERGTVLRHLFHAAPLRVLFPTPEPDDLPLAALVNVGGGLAGGDSLEIEVSLAAGGGASLTTPAAEKVYRSLAEPTRLSTRLEVAEGATLEWLPQETILFDGARLERRMQARLAPGARLLAAEMLVFGRVARGERLGHGALFDSWRLWRGGRLHWADATDLSGDIAARLSAPFGFAGAEASALLLLAASVEEASAGRDLLRAAGHEATLARPGLLLARFLGPAGAVREALAGAIPVLRAGVLGLPARLPRLWTS</sequence>
<evidence type="ECO:0000256" key="3">
    <source>
        <dbReference type="HAMAP-Rule" id="MF_01384"/>
    </source>
</evidence>